<dbReference type="Proteomes" id="UP000291343">
    <property type="component" value="Unassembled WGS sequence"/>
</dbReference>
<reference evidence="4 5" key="1">
    <citation type="journal article" date="2017" name="Gigascience">
        <title>Genome sequence of the small brown planthopper, Laodelphax striatellus.</title>
        <authorList>
            <person name="Zhu J."/>
            <person name="Jiang F."/>
            <person name="Wang X."/>
            <person name="Yang P."/>
            <person name="Bao Y."/>
            <person name="Zhao W."/>
            <person name="Wang W."/>
            <person name="Lu H."/>
            <person name="Wang Q."/>
            <person name="Cui N."/>
            <person name="Li J."/>
            <person name="Chen X."/>
            <person name="Luo L."/>
            <person name="Yu J."/>
            <person name="Kang L."/>
            <person name="Cui F."/>
        </authorList>
    </citation>
    <scope>NUCLEOTIDE SEQUENCE [LARGE SCALE GENOMIC DNA]</scope>
    <source>
        <strain evidence="4">Lst14</strain>
    </source>
</reference>
<organism evidence="4 5">
    <name type="scientific">Laodelphax striatellus</name>
    <name type="common">Small brown planthopper</name>
    <name type="synonym">Delphax striatella</name>
    <dbReference type="NCBI Taxonomy" id="195883"/>
    <lineage>
        <taxon>Eukaryota</taxon>
        <taxon>Metazoa</taxon>
        <taxon>Ecdysozoa</taxon>
        <taxon>Arthropoda</taxon>
        <taxon>Hexapoda</taxon>
        <taxon>Insecta</taxon>
        <taxon>Pterygota</taxon>
        <taxon>Neoptera</taxon>
        <taxon>Paraneoptera</taxon>
        <taxon>Hemiptera</taxon>
        <taxon>Auchenorrhyncha</taxon>
        <taxon>Fulgoroidea</taxon>
        <taxon>Delphacidae</taxon>
        <taxon>Criomorphinae</taxon>
        <taxon>Laodelphax</taxon>
    </lineage>
</organism>
<sequence>MIESQLNVLVLCHYFATVVSAERRLVDGRGIGFSMTGGSFKGDNTLLARALSDYANPPIQIDGNAAYFAPWRVPSDGLAYLISLLSNIDVQGDNTLLARALSDYANPPIQIDGNAAYFAPWRVPSDGLAYLISLLSNIDVQGDNTLLARALSDYANPPIQIDGNAAYFAPWRVPSGSYLTTHSNTERHHLMAKWVCNFFCEHGGAGRHGCNCRLCPVLVTPLVLVRVVQQLIQQVVIMNLHPSDSAASYMSIGMEGTTQDPSTLVPEPTEDLNEDPADREDRPRAREPGSLDLTNFEPELLRKMSSTQVERIGNPTAESSPVASGSAPKLNFPVQLDESSDVLGQVLANESMNTLTALLTQISQNIDKKLDRADAKTEARHKVLEEKMTAMDKKLMSIETSIREDIKSTEAKLEAKLEVQSNEIKTVAKRLDVSEANINKRLDETEANMNKRFDQVKQDVRTEVQTEVNIHMTEMEDKMQKEFENQSRENEKRSQELDEKFQKMLKSQKKECDEIHDSLKAMDSREFLRLDEIELLLNDPEFAESLEIDSEIDIIQLPPDKVDTVSDLEDIDEDDLGDACLTKDVPG</sequence>
<feature type="coiled-coil region" evidence="1">
    <location>
        <begin position="403"/>
        <end position="430"/>
    </location>
</feature>
<evidence type="ECO:0000313" key="5">
    <source>
        <dbReference type="Proteomes" id="UP000291343"/>
    </source>
</evidence>
<evidence type="ECO:0000256" key="3">
    <source>
        <dbReference type="SAM" id="SignalP"/>
    </source>
</evidence>
<keyword evidence="3" id="KW-0732">Signal</keyword>
<feature type="compositionally biased region" description="Basic and acidic residues" evidence="2">
    <location>
        <begin position="279"/>
        <end position="289"/>
    </location>
</feature>
<dbReference type="InParanoid" id="A0A482XCH5"/>
<gene>
    <name evidence="4" type="ORF">LSTR_LSTR001648</name>
</gene>
<dbReference type="AlphaFoldDB" id="A0A482XCH5"/>
<keyword evidence="1" id="KW-0175">Coiled coil</keyword>
<evidence type="ECO:0000256" key="2">
    <source>
        <dbReference type="SAM" id="MobiDB-lite"/>
    </source>
</evidence>
<proteinExistence type="predicted"/>
<keyword evidence="5" id="KW-1185">Reference proteome</keyword>
<accession>A0A482XCH5</accession>
<evidence type="ECO:0000256" key="1">
    <source>
        <dbReference type="SAM" id="Coils"/>
    </source>
</evidence>
<feature type="region of interest" description="Disordered" evidence="2">
    <location>
        <begin position="253"/>
        <end position="299"/>
    </location>
</feature>
<name>A0A482XCH5_LAOST</name>
<protein>
    <submittedName>
        <fullName evidence="4">Uncharacterized protein</fullName>
    </submittedName>
</protein>
<comment type="caution">
    <text evidence="4">The sequence shown here is derived from an EMBL/GenBank/DDBJ whole genome shotgun (WGS) entry which is preliminary data.</text>
</comment>
<feature type="compositionally biased region" description="Acidic residues" evidence="2">
    <location>
        <begin position="268"/>
        <end position="278"/>
    </location>
</feature>
<dbReference type="EMBL" id="QKKF02012754">
    <property type="protein sequence ID" value="RZF43387.1"/>
    <property type="molecule type" value="Genomic_DNA"/>
</dbReference>
<dbReference type="SMR" id="A0A482XCH5"/>
<feature type="signal peptide" evidence="3">
    <location>
        <begin position="1"/>
        <end position="21"/>
    </location>
</feature>
<evidence type="ECO:0000313" key="4">
    <source>
        <dbReference type="EMBL" id="RZF43387.1"/>
    </source>
</evidence>
<feature type="chain" id="PRO_5019736160" evidence="3">
    <location>
        <begin position="22"/>
        <end position="587"/>
    </location>
</feature>